<dbReference type="Proteomes" id="UP000076420">
    <property type="component" value="Unassembled WGS sequence"/>
</dbReference>
<dbReference type="AlphaFoldDB" id="A0A2C9LDC6"/>
<dbReference type="KEGG" id="bgt:106063810"/>
<dbReference type="VEuPathDB" id="VectorBase:BGLAX_027480"/>
<dbReference type="EnsemblMetazoa" id="BGLB029899-RA">
    <property type="protein sequence ID" value="BGLB029899-PA"/>
    <property type="gene ID" value="BGLB029899"/>
</dbReference>
<reference evidence="1" key="1">
    <citation type="submission" date="2020-05" db="UniProtKB">
        <authorList>
            <consortium name="EnsemblMetazoa"/>
        </authorList>
    </citation>
    <scope>IDENTIFICATION</scope>
    <source>
        <strain evidence="1">BB02</strain>
    </source>
</reference>
<evidence type="ECO:0000313" key="2">
    <source>
        <dbReference type="Proteomes" id="UP000076420"/>
    </source>
</evidence>
<protein>
    <submittedName>
        <fullName evidence="1">Uncharacterized protein</fullName>
    </submittedName>
</protein>
<sequence>MSLYNETSKTFDVLYTIDKETLSLKQIVELKGVQISFGNMFILLTIPSPSQYDCQTYSCIANGYNKYGNNDSISTKVKVESRTNITEYIKEINRLKKLEANSIMEDNVPLKNIEKLILANMNIQMCSLTTNKTSEDLIEKATLHFSVNSKTIKELLQPMIMKCTFQVSKNDASQNFTVHYMYIRHGNKDTTIHWRIQEGGG</sequence>
<accession>A0A2C9LDC6</accession>
<name>A0A2C9LDC6_BIOGL</name>
<dbReference type="VEuPathDB" id="VectorBase:BGLB029899"/>
<gene>
    <name evidence="1" type="primary">106063810</name>
</gene>
<evidence type="ECO:0000313" key="1">
    <source>
        <dbReference type="EnsemblMetazoa" id="BGLB029899-PA"/>
    </source>
</evidence>
<organism evidence="1 2">
    <name type="scientific">Biomphalaria glabrata</name>
    <name type="common">Bloodfluke planorb</name>
    <name type="synonym">Freshwater snail</name>
    <dbReference type="NCBI Taxonomy" id="6526"/>
    <lineage>
        <taxon>Eukaryota</taxon>
        <taxon>Metazoa</taxon>
        <taxon>Spiralia</taxon>
        <taxon>Lophotrochozoa</taxon>
        <taxon>Mollusca</taxon>
        <taxon>Gastropoda</taxon>
        <taxon>Heterobranchia</taxon>
        <taxon>Euthyneura</taxon>
        <taxon>Panpulmonata</taxon>
        <taxon>Hygrophila</taxon>
        <taxon>Lymnaeoidea</taxon>
        <taxon>Planorbidae</taxon>
        <taxon>Biomphalaria</taxon>
    </lineage>
</organism>
<proteinExistence type="predicted"/>